<evidence type="ECO:0000259" key="3">
    <source>
        <dbReference type="Pfam" id="PF25767"/>
    </source>
</evidence>
<evidence type="ECO:0000313" key="4">
    <source>
        <dbReference type="EMBL" id="TGO27250.1"/>
    </source>
</evidence>
<feature type="domain" description="Tubulin-folding cofactor D ARM repeats" evidence="3">
    <location>
        <begin position="346"/>
        <end position="534"/>
    </location>
</feature>
<dbReference type="InterPro" id="IPR016024">
    <property type="entry name" value="ARM-type_fold"/>
</dbReference>
<dbReference type="GO" id="GO:0005096">
    <property type="term" value="F:GTPase activator activity"/>
    <property type="evidence" value="ECO:0007669"/>
    <property type="project" value="InterPro"/>
</dbReference>
<dbReference type="AlphaFoldDB" id="A0A4Z1FVC6"/>
<proteinExistence type="predicted"/>
<evidence type="ECO:0000313" key="5">
    <source>
        <dbReference type="Proteomes" id="UP000297910"/>
    </source>
</evidence>
<dbReference type="GO" id="GO:0007023">
    <property type="term" value="P:post-chaperonin tubulin folding pathway"/>
    <property type="evidence" value="ECO:0007669"/>
    <property type="project" value="InterPro"/>
</dbReference>
<dbReference type="InterPro" id="IPR058033">
    <property type="entry name" value="ARM_TBCD_2nd"/>
</dbReference>
<dbReference type="GO" id="GO:0007021">
    <property type="term" value="P:tubulin complex assembly"/>
    <property type="evidence" value="ECO:0007669"/>
    <property type="project" value="InterPro"/>
</dbReference>
<dbReference type="Pfam" id="PF12612">
    <property type="entry name" value="TFCD_C"/>
    <property type="match status" value="1"/>
</dbReference>
<reference evidence="4 5" key="1">
    <citation type="submission" date="2017-12" db="EMBL/GenBank/DDBJ databases">
        <title>Comparative genomics of Botrytis spp.</title>
        <authorList>
            <person name="Valero-Jimenez C.A."/>
            <person name="Tapia P."/>
            <person name="Veloso J."/>
            <person name="Silva-Moreno E."/>
            <person name="Staats M."/>
            <person name="Valdes J.H."/>
            <person name="Van Kan J.A.L."/>
        </authorList>
    </citation>
    <scope>NUCLEOTIDE SEQUENCE [LARGE SCALE GENOMIC DNA]</scope>
    <source>
        <strain evidence="4 5">Bp0003</strain>
    </source>
</reference>
<organism evidence="4 5">
    <name type="scientific">Botrytis paeoniae</name>
    <dbReference type="NCBI Taxonomy" id="278948"/>
    <lineage>
        <taxon>Eukaryota</taxon>
        <taxon>Fungi</taxon>
        <taxon>Dikarya</taxon>
        <taxon>Ascomycota</taxon>
        <taxon>Pezizomycotina</taxon>
        <taxon>Leotiomycetes</taxon>
        <taxon>Helotiales</taxon>
        <taxon>Sclerotiniaceae</taxon>
        <taxon>Botrytis</taxon>
    </lineage>
</organism>
<dbReference type="InterPro" id="IPR033162">
    <property type="entry name" value="TBCD"/>
</dbReference>
<dbReference type="PANTHER" id="PTHR12658">
    <property type="entry name" value="BETA-TUBULIN COFACTOR D"/>
    <property type="match status" value="1"/>
</dbReference>
<comment type="caution">
    <text evidence="4">The sequence shown here is derived from an EMBL/GenBank/DDBJ whole genome shotgun (WGS) entry which is preliminary data.</text>
</comment>
<keyword evidence="5" id="KW-1185">Reference proteome</keyword>
<sequence length="1272" mass="141612">MDAADDDKDVRLQRESGELLEDFEKSLHPFLYNVTNKGQLRRRVRIRETDRLTALLDNFQELPQLLDPHLQRLVPILADAFITSISKPPVKSETHAQLLMPLSKAICRLLYTFCKVRGEKVIVQFLSTEVRLLDLLLSAMEKGTWIDDDACEKSTEEVWGWEERYITLLWLSQLIMAPFALHSLSASPPPSGAELYLSDFGLPSNTPGVALRSIALAVKYLSSSGKEKDAAKILLVRVVLLKDMQDLGLLNSSIMWAISVLNSINTNRNIHHINGVLSFLSGVLKSSTDTPYMDSSLEPVFHAVFSFVESSDRSCKEVQSSAVARKFIVNIFRGIALLNLRPSFTTIDDTLSDSVDFMLQSLLDPSTPVRLAASKALSVVILKVEPEQAYEFVLAIFEMLEALPTTDVLNWHGQILTLSHLLYRHAAPPQLLNKVIVSLLKALSFEGKSTSGSSIGTNVRDAACFGIWALARRYSTAELQDIDIKSEGFRHATNISSTIQILATHLVVSACLDPAGNIRRGASAALQELIGRHPNTIIKALELVQIVDYHAVALRSRAILEVAVSAASLAYKTDDEMSWHHYGEAILEALRGWRGVGDADLVTRRNCAEAFRLINFPRDTSSNSTTYKSSYETLCSLDQQLNDLTVRQVNERHGLLIFIAAAILECPNFNERDDLNVAIQAYSDQILRMLTSYISNVITPQGWRRPELIAEALSCVIFHSFRVFGTSVILGENLGSHSVNSDISSWLRNSKTRKVIMIEYEEPYAEHMASASGHQTISGILGNVMGVFDSSDGQNDASSHDSNGNILAFQSLVRNFIGHFIDTGSEDLVTFLSACHRRSFFWGSSSYRGLETDRMLMRITQVGNTKSPLSFSMLLISYSLFKNDLKNEVSEIPRDDRTNTIPITIHESWNSTENVPRRVYDIKTRLALLPYFASESKALGCHIIHFWDIVSHGLDDYHTDPAQGDIGSRVRLEAIKGAAAIFLSTDFRKNPPNMEVFSTIFGKLLRLCTEKLDKVRTEAKKALLAILPTVVSSPKVLSFQHNSISSYEHFRFILDLQTADRLSTNTTTNELQWLPSWTDKLLEGFVTSTHAGTEDLRRVSIAALIDFCEESPANREFIGAALVRNLKFHHRKNEKVVVGTLETIALLLDMGLMYQNVTVELVAQPSSLIYAFAKVFLKSSQYQLLCAQVAKEALSSRIDKCKAAIKCFGRLALVYPEAMNKNLLGMLCHKFPGIRDAVVDELWDLGVEGVKGMDVKEIKKGDDLSGLIGSAA</sequence>
<accession>A0A4Z1FVC6</accession>
<feature type="domain" description="Tubulin-folding cofactor D C-terminal" evidence="2">
    <location>
        <begin position="1000"/>
        <end position="1161"/>
    </location>
</feature>
<dbReference type="InterPro" id="IPR011989">
    <property type="entry name" value="ARM-like"/>
</dbReference>
<gene>
    <name evidence="4" type="ORF">BPAE_0045g00490</name>
</gene>
<protein>
    <submittedName>
        <fullName evidence="4">Uncharacterized protein</fullName>
    </submittedName>
</protein>
<evidence type="ECO:0000256" key="1">
    <source>
        <dbReference type="ARBA" id="ARBA00023186"/>
    </source>
</evidence>
<dbReference type="PANTHER" id="PTHR12658:SF0">
    <property type="entry name" value="TUBULIN-SPECIFIC CHAPERONE D"/>
    <property type="match status" value="1"/>
</dbReference>
<dbReference type="GO" id="GO:0048487">
    <property type="term" value="F:beta-tubulin binding"/>
    <property type="evidence" value="ECO:0007669"/>
    <property type="project" value="InterPro"/>
</dbReference>
<evidence type="ECO:0000259" key="2">
    <source>
        <dbReference type="Pfam" id="PF12612"/>
    </source>
</evidence>
<name>A0A4Z1FVC6_9HELO</name>
<dbReference type="GO" id="GO:0000226">
    <property type="term" value="P:microtubule cytoskeleton organization"/>
    <property type="evidence" value="ECO:0007669"/>
    <property type="project" value="TreeGrafter"/>
</dbReference>
<dbReference type="InterPro" id="IPR022577">
    <property type="entry name" value="TBCD_C"/>
</dbReference>
<dbReference type="Pfam" id="PF23579">
    <property type="entry name" value="ARM_TBCD"/>
    <property type="match status" value="1"/>
</dbReference>
<dbReference type="Pfam" id="PF25767">
    <property type="entry name" value="ARM_TBCD_2nd"/>
    <property type="match status" value="1"/>
</dbReference>
<dbReference type="EMBL" id="PQXI01000045">
    <property type="protein sequence ID" value="TGO27250.1"/>
    <property type="molecule type" value="Genomic_DNA"/>
</dbReference>
<dbReference type="Proteomes" id="UP000297910">
    <property type="component" value="Unassembled WGS sequence"/>
</dbReference>
<dbReference type="Gene3D" id="1.25.10.10">
    <property type="entry name" value="Leucine-rich Repeat Variant"/>
    <property type="match status" value="1"/>
</dbReference>
<keyword evidence="1" id="KW-0143">Chaperone</keyword>
<dbReference type="SUPFAM" id="SSF48371">
    <property type="entry name" value="ARM repeat"/>
    <property type="match status" value="1"/>
</dbReference>